<keyword evidence="7" id="KW-0325">Glycoprotein</keyword>
<evidence type="ECO:0000259" key="12">
    <source>
        <dbReference type="Pfam" id="PF01299"/>
    </source>
</evidence>
<keyword evidence="3 11" id="KW-0732">Signal</keyword>
<evidence type="ECO:0000256" key="3">
    <source>
        <dbReference type="ARBA" id="ARBA00022729"/>
    </source>
</evidence>
<proteinExistence type="inferred from homology"/>
<dbReference type="Gene3D" id="2.40.160.110">
    <property type="match status" value="1"/>
</dbReference>
<dbReference type="PROSITE" id="PS51257">
    <property type="entry name" value="PROKAR_LIPOPROTEIN"/>
    <property type="match status" value="1"/>
</dbReference>
<dbReference type="GO" id="GO:0031902">
    <property type="term" value="C:late endosome membrane"/>
    <property type="evidence" value="ECO:0007669"/>
    <property type="project" value="TreeGrafter"/>
</dbReference>
<reference evidence="15" key="1">
    <citation type="submission" date="2025-08" db="UniProtKB">
        <authorList>
            <consortium name="RefSeq"/>
        </authorList>
    </citation>
    <scope>IDENTIFICATION</scope>
    <source>
        <tissue evidence="15">Blood</tissue>
    </source>
</reference>
<keyword evidence="8" id="KW-1015">Disulfide bond</keyword>
<keyword evidence="6 8" id="KW-0472">Membrane</keyword>
<dbReference type="GO" id="GO:0072594">
    <property type="term" value="P:establishment of protein localization to organelle"/>
    <property type="evidence" value="ECO:0007669"/>
    <property type="project" value="TreeGrafter"/>
</dbReference>
<evidence type="ECO:0000256" key="6">
    <source>
        <dbReference type="ARBA" id="ARBA00023136"/>
    </source>
</evidence>
<evidence type="ECO:0000256" key="4">
    <source>
        <dbReference type="ARBA" id="ARBA00022753"/>
    </source>
</evidence>
<evidence type="ECO:0000259" key="13">
    <source>
        <dbReference type="Pfam" id="PF21222"/>
    </source>
</evidence>
<comment type="caution">
    <text evidence="8">Lacks conserved residue(s) required for the propagation of feature annotation.</text>
</comment>
<evidence type="ECO:0000256" key="1">
    <source>
        <dbReference type="ARBA" id="ARBA00004530"/>
    </source>
</evidence>
<dbReference type="PANTHER" id="PTHR11506:SF2">
    <property type="entry name" value="MACROSIALIN"/>
    <property type="match status" value="1"/>
</dbReference>
<dbReference type="Pfam" id="PF01299">
    <property type="entry name" value="Lamp2-like_luminal"/>
    <property type="match status" value="1"/>
</dbReference>
<comment type="similarity">
    <text evidence="8">Belongs to the LAMP family.</text>
</comment>
<dbReference type="PRINTS" id="PR00336">
    <property type="entry name" value="LYSASSOCTDMP"/>
</dbReference>
<feature type="compositionally biased region" description="Polar residues" evidence="9">
    <location>
        <begin position="85"/>
        <end position="98"/>
    </location>
</feature>
<gene>
    <name evidence="15" type="primary">CD68</name>
</gene>
<feature type="compositionally biased region" description="Low complexity" evidence="9">
    <location>
        <begin position="99"/>
        <end position="120"/>
    </location>
</feature>
<evidence type="ECO:0000256" key="9">
    <source>
        <dbReference type="SAM" id="MobiDB-lite"/>
    </source>
</evidence>
<dbReference type="GO" id="GO:0005886">
    <property type="term" value="C:plasma membrane"/>
    <property type="evidence" value="ECO:0007669"/>
    <property type="project" value="TreeGrafter"/>
</dbReference>
<evidence type="ECO:0000256" key="8">
    <source>
        <dbReference type="PROSITE-ProRule" id="PRU00740"/>
    </source>
</evidence>
<dbReference type="PANTHER" id="PTHR11506">
    <property type="entry name" value="LYSOSOME-ASSOCIATED MEMBRANE GLYCOPROTEIN"/>
    <property type="match status" value="1"/>
</dbReference>
<feature type="domain" description="Lysosome-associated membrane glycoprotein 2-like luminal" evidence="12">
    <location>
        <begin position="163"/>
        <end position="309"/>
    </location>
</feature>
<feature type="disulfide bond" evidence="8">
    <location>
        <begin position="176"/>
        <end position="214"/>
    </location>
</feature>
<dbReference type="RefSeq" id="XP_054851152.1">
    <property type="nucleotide sequence ID" value="XM_054995177.1"/>
</dbReference>
<evidence type="ECO:0000256" key="7">
    <source>
        <dbReference type="ARBA" id="ARBA00023180"/>
    </source>
</evidence>
<dbReference type="InterPro" id="IPR048524">
    <property type="entry name" value="Lamp2-like_TM"/>
</dbReference>
<accession>A0AA97K731</accession>
<feature type="compositionally biased region" description="Low complexity" evidence="9">
    <location>
        <begin position="70"/>
        <end position="84"/>
    </location>
</feature>
<dbReference type="Proteomes" id="UP001190640">
    <property type="component" value="Chromosome 12"/>
</dbReference>
<dbReference type="GO" id="GO:0005765">
    <property type="term" value="C:lysosomal membrane"/>
    <property type="evidence" value="ECO:0007669"/>
    <property type="project" value="UniProtKB-SubCell"/>
</dbReference>
<feature type="domain" description="Lysosome-associated membrane glycoprotein 2-like transmembrane" evidence="13">
    <location>
        <begin position="331"/>
        <end position="360"/>
    </location>
</feature>
<keyword evidence="5 10" id="KW-1133">Transmembrane helix</keyword>
<name>A0AA97K731_EUBMA</name>
<dbReference type="AlphaFoldDB" id="A0AA97K731"/>
<feature type="signal peptide" evidence="11">
    <location>
        <begin position="1"/>
        <end position="22"/>
    </location>
</feature>
<keyword evidence="4" id="KW-0967">Endosome</keyword>
<sequence>MSLPRLAVWLWLGGGCLLAVWAGARDEAASQLLTQRRPGLPAALLCSGTEASGPSCPHKRKSATLVPSFTKTTTPPTTVHMKTTSHPTTHASNHTTRSPTNHTTVPANHTTPHPTNHTTPFHTAAPINHTTMNYTTSPHPTNHTTPPANHTTTPWPTDTPFVAVGNYTVKNGSTACLRLEAGLQVQVQYTSKAKQKLWGAFAVQPIRTNASGDCSSEVATLKLQFPEGFLIFIFKKNQTTRTSYLNRVQANLTYQFRQATETSFGADSSSLREFEASLGHSYQCQNRTLALSSNFHLQVLNERVQAFELQGGEFGEAEVCSPKRRSNVLLITVGVVLVILIVIVLVAFAVGRRRSHVGYQSL</sequence>
<evidence type="ECO:0000256" key="10">
    <source>
        <dbReference type="SAM" id="Phobius"/>
    </source>
</evidence>
<feature type="transmembrane region" description="Helical" evidence="10">
    <location>
        <begin position="328"/>
        <end position="350"/>
    </location>
</feature>
<comment type="subcellular location">
    <subcellularLocation>
        <location evidence="1">Endosome membrane</location>
        <topology evidence="1">Single-pass type I membrane protein</topology>
    </subcellularLocation>
    <subcellularLocation>
        <location evidence="8">Lysosome membrane</location>
        <topology evidence="8">Single-pass type I membrane protein</topology>
    </subcellularLocation>
</comment>
<evidence type="ECO:0000313" key="14">
    <source>
        <dbReference type="Proteomes" id="UP001190640"/>
    </source>
</evidence>
<organism evidence="14 15">
    <name type="scientific">Eublepharis macularius</name>
    <name type="common">Leopard gecko</name>
    <name type="synonym">Cyrtodactylus macularius</name>
    <dbReference type="NCBI Taxonomy" id="481883"/>
    <lineage>
        <taxon>Eukaryota</taxon>
        <taxon>Metazoa</taxon>
        <taxon>Chordata</taxon>
        <taxon>Craniata</taxon>
        <taxon>Vertebrata</taxon>
        <taxon>Euteleostomi</taxon>
        <taxon>Lepidosauria</taxon>
        <taxon>Squamata</taxon>
        <taxon>Bifurcata</taxon>
        <taxon>Gekkota</taxon>
        <taxon>Eublepharidae</taxon>
        <taxon>Eublepharinae</taxon>
        <taxon>Eublepharis</taxon>
    </lineage>
</organism>
<dbReference type="CTD" id="968"/>
<evidence type="ECO:0000256" key="11">
    <source>
        <dbReference type="SAM" id="SignalP"/>
    </source>
</evidence>
<keyword evidence="2 8" id="KW-0812">Transmembrane</keyword>
<evidence type="ECO:0000256" key="2">
    <source>
        <dbReference type="ARBA" id="ARBA00022692"/>
    </source>
</evidence>
<evidence type="ECO:0000313" key="15">
    <source>
        <dbReference type="RefSeq" id="XP_054851152.1"/>
    </source>
</evidence>
<dbReference type="PROSITE" id="PS51407">
    <property type="entry name" value="LAMP_3"/>
    <property type="match status" value="1"/>
</dbReference>
<dbReference type="Pfam" id="PF21222">
    <property type="entry name" value="Lamp2_2nd"/>
    <property type="match status" value="1"/>
</dbReference>
<dbReference type="KEGG" id="emc:129340398"/>
<dbReference type="InterPro" id="IPR002000">
    <property type="entry name" value="Lysosome-assoc_membr_glycop"/>
</dbReference>
<dbReference type="GeneID" id="129340398"/>
<feature type="region of interest" description="Disordered" evidence="9">
    <location>
        <begin position="68"/>
        <end position="120"/>
    </location>
</feature>
<protein>
    <submittedName>
        <fullName evidence="15">Macrosialin isoform X1</fullName>
    </submittedName>
</protein>
<dbReference type="InterPro" id="IPR048528">
    <property type="entry name" value="Lamp2-like_luminal"/>
</dbReference>
<keyword evidence="14" id="KW-1185">Reference proteome</keyword>
<evidence type="ECO:0000256" key="5">
    <source>
        <dbReference type="ARBA" id="ARBA00022989"/>
    </source>
</evidence>
<keyword evidence="8" id="KW-0458">Lysosome</keyword>
<feature type="chain" id="PRO_5041689768" evidence="11">
    <location>
        <begin position="23"/>
        <end position="362"/>
    </location>
</feature>